<dbReference type="Gene3D" id="3.20.20.140">
    <property type="entry name" value="Metal-dependent hydrolases"/>
    <property type="match status" value="1"/>
</dbReference>
<dbReference type="AlphaFoldDB" id="A0A7H8NGK8"/>
<dbReference type="EMBL" id="CP054929">
    <property type="protein sequence ID" value="QKW53643.1"/>
    <property type="molecule type" value="Genomic_DNA"/>
</dbReference>
<protein>
    <submittedName>
        <fullName evidence="2">Amidohydrolase</fullName>
    </submittedName>
</protein>
<gene>
    <name evidence="2" type="ORF">HUT08_33470</name>
</gene>
<accession>A0A7H8NGK8</accession>
<dbReference type="SUPFAM" id="SSF51338">
    <property type="entry name" value="Composite domain of metallo-dependent hydrolases"/>
    <property type="match status" value="1"/>
</dbReference>
<dbReference type="PANTHER" id="PTHR22642:SF2">
    <property type="entry name" value="PROTEIN LONG AFTER FAR-RED 3"/>
    <property type="match status" value="1"/>
</dbReference>
<dbReference type="SUPFAM" id="SSF51556">
    <property type="entry name" value="Metallo-dependent hydrolases"/>
    <property type="match status" value="1"/>
</dbReference>
<keyword evidence="2" id="KW-0378">Hydrolase</keyword>
<dbReference type="Pfam" id="PF07969">
    <property type="entry name" value="Amidohydro_3"/>
    <property type="match status" value="1"/>
</dbReference>
<feature type="domain" description="Amidohydrolase 3" evidence="1">
    <location>
        <begin position="46"/>
        <end position="520"/>
    </location>
</feature>
<keyword evidence="3" id="KW-1185">Reference proteome</keyword>
<dbReference type="Gene3D" id="2.30.40.10">
    <property type="entry name" value="Urease, subunit C, domain 1"/>
    <property type="match status" value="1"/>
</dbReference>
<dbReference type="InterPro" id="IPR013108">
    <property type="entry name" value="Amidohydro_3"/>
</dbReference>
<evidence type="ECO:0000313" key="3">
    <source>
        <dbReference type="Proteomes" id="UP000509303"/>
    </source>
</evidence>
<evidence type="ECO:0000259" key="1">
    <source>
        <dbReference type="Pfam" id="PF07969"/>
    </source>
</evidence>
<dbReference type="RefSeq" id="WP_176165348.1">
    <property type="nucleotide sequence ID" value="NZ_CP054929.1"/>
</dbReference>
<dbReference type="PANTHER" id="PTHR22642">
    <property type="entry name" value="IMIDAZOLONEPROPIONASE"/>
    <property type="match status" value="1"/>
</dbReference>
<dbReference type="Gene3D" id="3.10.310.70">
    <property type="match status" value="1"/>
</dbReference>
<evidence type="ECO:0000313" key="2">
    <source>
        <dbReference type="EMBL" id="QKW53643.1"/>
    </source>
</evidence>
<dbReference type="GO" id="GO:0016810">
    <property type="term" value="F:hydrolase activity, acting on carbon-nitrogen (but not peptide) bonds"/>
    <property type="evidence" value="ECO:0007669"/>
    <property type="project" value="InterPro"/>
</dbReference>
<sequence>MLDLRLTNGTFHTMNRSRPRARSLGIWRGRIVGVDEAITDLPAAHEVDLAGATVLPAFIDAHVHLAWTGLAARATSVAGQRDAASVLAVIRRAAAHVPPDAWVDVADYDQRPLGRDLTTAELDEAGGGRKVLVAHRSGHACVVSSAVLALLPPGTEHHDGLLAESGMAAARAARMPYSLAELTDAIESAGRACLTEGITAAAEAGIGGGLIAHSAIELAAYQRARDAGRLPLRMRLMVAADLLREVAAHPDDGLRHGIDLGLRTGLGDDRLAIGALKVFTDGGMMPRTAALTKPYVGLDHGGALFADPAELTATIVAGHLADWQLAIHAIGDRAVDVALSALAEAQRLRPRPGARHRIEHAGLVRPDQLPRLARGGATVVVQPAFLWSFGDDYAQLMGADRADWLYRGRAFRTHGIPLAGSSDRPVTVGAPLRAIQFMVERRSHSGRVIGPDEGLSVDEALRAYTIDAARACHWEHALGSLTPGNHADLVVLSDDPHRVAPSRIGAIEVVTTFSAGVPVYGGAGLGLG</sequence>
<name>A0A7H8NGK8_9ACTN</name>
<dbReference type="Proteomes" id="UP000509303">
    <property type="component" value="Chromosome"/>
</dbReference>
<dbReference type="InterPro" id="IPR033932">
    <property type="entry name" value="YtcJ-like"/>
</dbReference>
<proteinExistence type="predicted"/>
<reference evidence="2 3" key="1">
    <citation type="submission" date="2020-06" db="EMBL/GenBank/DDBJ databases">
        <title>Genome mining for natural products.</title>
        <authorList>
            <person name="Zhang B."/>
            <person name="Shi J."/>
            <person name="Ge H."/>
        </authorList>
    </citation>
    <scope>NUCLEOTIDE SEQUENCE [LARGE SCALE GENOMIC DNA]</scope>
    <source>
        <strain evidence="2 3">NA00687</strain>
    </source>
</reference>
<dbReference type="InterPro" id="IPR032466">
    <property type="entry name" value="Metal_Hydrolase"/>
</dbReference>
<dbReference type="InterPro" id="IPR011059">
    <property type="entry name" value="Metal-dep_hydrolase_composite"/>
</dbReference>
<dbReference type="CDD" id="cd01300">
    <property type="entry name" value="YtcJ_like"/>
    <property type="match status" value="1"/>
</dbReference>
<organism evidence="2 3">
    <name type="scientific">Streptomyces buecherae</name>
    <dbReference type="NCBI Taxonomy" id="2763006"/>
    <lineage>
        <taxon>Bacteria</taxon>
        <taxon>Bacillati</taxon>
        <taxon>Actinomycetota</taxon>
        <taxon>Actinomycetes</taxon>
        <taxon>Kitasatosporales</taxon>
        <taxon>Streptomycetaceae</taxon>
        <taxon>Streptomyces</taxon>
    </lineage>
</organism>